<feature type="domain" description="Peptidoglycan binding-like" evidence="1">
    <location>
        <begin position="14"/>
        <end position="70"/>
    </location>
</feature>
<dbReference type="Gene3D" id="1.10.101.10">
    <property type="entry name" value="PGBD-like superfamily/PGBD"/>
    <property type="match status" value="1"/>
</dbReference>
<dbReference type="InterPro" id="IPR036366">
    <property type="entry name" value="PGBDSf"/>
</dbReference>
<dbReference type="SUPFAM" id="SSF47090">
    <property type="entry name" value="PGBD-like"/>
    <property type="match status" value="1"/>
</dbReference>
<dbReference type="OrthoDB" id="9813368at2"/>
<dbReference type="EMBL" id="AP018227">
    <property type="protein sequence ID" value="BAY81730.1"/>
    <property type="molecule type" value="Genomic_DNA"/>
</dbReference>
<dbReference type="Pfam" id="PF01471">
    <property type="entry name" value="PG_binding_1"/>
    <property type="match status" value="1"/>
</dbReference>
<reference evidence="2 3" key="1">
    <citation type="submission" date="2017-06" db="EMBL/GenBank/DDBJ databases">
        <title>Genome sequencing of cyanobaciteial culture collection at National Institute for Environmental Studies (NIES).</title>
        <authorList>
            <person name="Hirose Y."/>
            <person name="Shimura Y."/>
            <person name="Fujisawa T."/>
            <person name="Nakamura Y."/>
            <person name="Kawachi M."/>
        </authorList>
    </citation>
    <scope>NUCLEOTIDE SEQUENCE [LARGE SCALE GENOMIC DNA]</scope>
    <source>
        <strain evidence="2 3">NIES-267</strain>
    </source>
</reference>
<accession>A0A1Z4LKF1</accession>
<dbReference type="InterPro" id="IPR036365">
    <property type="entry name" value="PGBD-like_sf"/>
</dbReference>
<evidence type="ECO:0000259" key="1">
    <source>
        <dbReference type="Pfam" id="PF01471"/>
    </source>
</evidence>
<keyword evidence="3" id="KW-1185">Reference proteome</keyword>
<evidence type="ECO:0000313" key="2">
    <source>
        <dbReference type="EMBL" id="BAY81730.1"/>
    </source>
</evidence>
<protein>
    <submittedName>
        <fullName evidence="2">Peptidoglycan binding domain-containing protein</fullName>
    </submittedName>
</protein>
<dbReference type="Proteomes" id="UP000218418">
    <property type="component" value="Chromosome"/>
</dbReference>
<gene>
    <name evidence="2" type="ORF">NIES267_12070</name>
</gene>
<name>A0A1Z4LKF1_9CYAN</name>
<proteinExistence type="predicted"/>
<evidence type="ECO:0000313" key="3">
    <source>
        <dbReference type="Proteomes" id="UP000218418"/>
    </source>
</evidence>
<dbReference type="InterPro" id="IPR002477">
    <property type="entry name" value="Peptidoglycan-bd-like"/>
</dbReference>
<dbReference type="AlphaFoldDB" id="A0A1Z4LKF1"/>
<organism evidence="2 3">
    <name type="scientific">Calothrix parasitica NIES-267</name>
    <dbReference type="NCBI Taxonomy" id="1973488"/>
    <lineage>
        <taxon>Bacteria</taxon>
        <taxon>Bacillati</taxon>
        <taxon>Cyanobacteriota</taxon>
        <taxon>Cyanophyceae</taxon>
        <taxon>Nostocales</taxon>
        <taxon>Calotrichaceae</taxon>
        <taxon>Calothrix</taxon>
    </lineage>
</organism>
<sequence length="76" mass="8325">MAKNTFVTLQEGSTGDAVVNLQECLKTVGVYSCKSNGVFDERTKAAVIKFQKNNAMTADGIVRGATMSALVRCWWY</sequence>